<name>A0A0D3EA00_BRAOL</name>
<protein>
    <recommendedName>
        <fullName evidence="5">FRIGIDA-like protein</fullName>
    </recommendedName>
</protein>
<evidence type="ECO:0000256" key="3">
    <source>
        <dbReference type="ARBA" id="ARBA00022782"/>
    </source>
</evidence>
<comment type="similarity">
    <text evidence="1 5">Belongs to the Frigida family.</text>
</comment>
<keyword evidence="3 5" id="KW-0221">Differentiation</keyword>
<dbReference type="Gramene" id="Bo9g098970.1">
    <property type="protein sequence ID" value="Bo9g098970.1"/>
    <property type="gene ID" value="Bo9g098970"/>
</dbReference>
<dbReference type="RefSeq" id="XP_013606319.1">
    <property type="nucleotide sequence ID" value="XM_013750865.1"/>
</dbReference>
<evidence type="ECO:0000256" key="4">
    <source>
        <dbReference type="ARBA" id="ARBA00023089"/>
    </source>
</evidence>
<feature type="compositionally biased region" description="Low complexity" evidence="6">
    <location>
        <begin position="454"/>
        <end position="469"/>
    </location>
</feature>
<dbReference type="InterPro" id="IPR012474">
    <property type="entry name" value="Frigida"/>
</dbReference>
<dbReference type="GO" id="GO:0009908">
    <property type="term" value="P:flower development"/>
    <property type="evidence" value="ECO:0007669"/>
    <property type="project" value="UniProtKB-KW"/>
</dbReference>
<dbReference type="Pfam" id="PF07899">
    <property type="entry name" value="Frigida"/>
    <property type="match status" value="1"/>
</dbReference>
<accession>A0A0D3EA00</accession>
<feature type="region of interest" description="Disordered" evidence="6">
    <location>
        <begin position="94"/>
        <end position="130"/>
    </location>
</feature>
<reference evidence="7 8" key="1">
    <citation type="journal article" date="2014" name="Genome Biol.">
        <title>Transcriptome and methylome profiling reveals relics of genome dominance in the mesopolyploid Brassica oleracea.</title>
        <authorList>
            <person name="Parkin I.A."/>
            <person name="Koh C."/>
            <person name="Tang H."/>
            <person name="Robinson S.J."/>
            <person name="Kagale S."/>
            <person name="Clarke W.E."/>
            <person name="Town C.D."/>
            <person name="Nixon J."/>
            <person name="Krishnakumar V."/>
            <person name="Bidwell S.L."/>
            <person name="Denoeud F."/>
            <person name="Belcram H."/>
            <person name="Links M.G."/>
            <person name="Just J."/>
            <person name="Clarke C."/>
            <person name="Bender T."/>
            <person name="Huebert T."/>
            <person name="Mason A.S."/>
            <person name="Pires J.C."/>
            <person name="Barker G."/>
            <person name="Moore J."/>
            <person name="Walley P.G."/>
            <person name="Manoli S."/>
            <person name="Batley J."/>
            <person name="Edwards D."/>
            <person name="Nelson M.N."/>
            <person name="Wang X."/>
            <person name="Paterson A.H."/>
            <person name="King G."/>
            <person name="Bancroft I."/>
            <person name="Chalhoub B."/>
            <person name="Sharpe A.G."/>
        </authorList>
    </citation>
    <scope>NUCLEOTIDE SEQUENCE</scope>
    <source>
        <strain evidence="7 8">cv. TO1000</strain>
    </source>
</reference>
<dbReference type="KEGG" id="boe:106313123"/>
<dbReference type="PANTHER" id="PTHR31791">
    <property type="entry name" value="FRIGIDA-LIKE PROTEIN 3-RELATED"/>
    <property type="match status" value="1"/>
</dbReference>
<dbReference type="GeneID" id="106313123"/>
<dbReference type="EnsemblPlants" id="Bo9g098970.1">
    <property type="protein sequence ID" value="Bo9g098970.1"/>
    <property type="gene ID" value="Bo9g098970"/>
</dbReference>
<dbReference type="GO" id="GO:0030154">
    <property type="term" value="P:cell differentiation"/>
    <property type="evidence" value="ECO:0007669"/>
    <property type="project" value="UniProtKB-KW"/>
</dbReference>
<dbReference type="STRING" id="109376.A0A0D3EA00"/>
<dbReference type="OMA" id="YLEDCSS"/>
<evidence type="ECO:0000256" key="1">
    <source>
        <dbReference type="ARBA" id="ARBA00008956"/>
    </source>
</evidence>
<dbReference type="HOGENOM" id="CLU_464919_0_0_1"/>
<keyword evidence="4 5" id="KW-0287">Flowering</keyword>
<proteinExistence type="inferred from homology"/>
<feature type="region of interest" description="Disordered" evidence="6">
    <location>
        <begin position="441"/>
        <end position="472"/>
    </location>
</feature>
<evidence type="ECO:0000256" key="2">
    <source>
        <dbReference type="ARBA" id="ARBA00022473"/>
    </source>
</evidence>
<feature type="compositionally biased region" description="Polar residues" evidence="6">
    <location>
        <begin position="95"/>
        <end position="123"/>
    </location>
</feature>
<feature type="region of interest" description="Disordered" evidence="6">
    <location>
        <begin position="489"/>
        <end position="551"/>
    </location>
</feature>
<dbReference type="Proteomes" id="UP000032141">
    <property type="component" value="Chromosome C9"/>
</dbReference>
<dbReference type="eggNOG" id="ENOG502QUHP">
    <property type="taxonomic scope" value="Eukaryota"/>
</dbReference>
<evidence type="ECO:0000313" key="8">
    <source>
        <dbReference type="Proteomes" id="UP000032141"/>
    </source>
</evidence>
<keyword evidence="8" id="KW-1185">Reference proteome</keyword>
<dbReference type="OrthoDB" id="776053at2759"/>
<keyword evidence="2 5" id="KW-0217">Developmental protein</keyword>
<feature type="compositionally biased region" description="Polar residues" evidence="6">
    <location>
        <begin position="21"/>
        <end position="33"/>
    </location>
</feature>
<reference evidence="7" key="2">
    <citation type="submission" date="2015-03" db="UniProtKB">
        <authorList>
            <consortium name="EnsemblPlants"/>
        </authorList>
    </citation>
    <scope>IDENTIFICATION</scope>
</reference>
<dbReference type="SMR" id="A0A0D3EA00"/>
<dbReference type="PANTHER" id="PTHR31791:SF49">
    <property type="entry name" value="INACTIVE PROTEIN FRIGIDA"/>
    <property type="match status" value="1"/>
</dbReference>
<feature type="region of interest" description="Disordered" evidence="6">
    <location>
        <begin position="1"/>
        <end position="33"/>
    </location>
</feature>
<evidence type="ECO:0000256" key="6">
    <source>
        <dbReference type="SAM" id="MobiDB-lite"/>
    </source>
</evidence>
<evidence type="ECO:0000256" key="5">
    <source>
        <dbReference type="RuleBase" id="RU364012"/>
    </source>
</evidence>
<organism evidence="7 8">
    <name type="scientific">Brassica oleracea var. oleracea</name>
    <dbReference type="NCBI Taxonomy" id="109376"/>
    <lineage>
        <taxon>Eukaryota</taxon>
        <taxon>Viridiplantae</taxon>
        <taxon>Streptophyta</taxon>
        <taxon>Embryophyta</taxon>
        <taxon>Tracheophyta</taxon>
        <taxon>Spermatophyta</taxon>
        <taxon>Magnoliopsida</taxon>
        <taxon>eudicotyledons</taxon>
        <taxon>Gunneridae</taxon>
        <taxon>Pentapetalae</taxon>
        <taxon>rosids</taxon>
        <taxon>malvids</taxon>
        <taxon>Brassicales</taxon>
        <taxon>Brassicaceae</taxon>
        <taxon>Brassiceae</taxon>
        <taxon>Brassica</taxon>
    </lineage>
</organism>
<sequence>MAFRNDSLIPARDPSTRENKPSSPTIQRGTVPTNTEITIEQSNHPQFLKSIDDLTAFAAAMDAFKRHYDDLQNHMDYIKNAIGSSLKFKGIIAESPSSRSQSPRNDASGETATAVAATQSPPKETSETVPEISDKVERLCELMCSKGLRRYMYSNISDRAKLIEELPAALKLAKEPAKFVLECIGKFFLQGRKAYASDSHMIPARQVSLLILECYLLMLDPSEEKKPIDGSIKDEAEAAAVAWKKRMMNEGRLAAAEAMDARGLLLLIACFGIPSSFKSMDLFDLVRKSGTAEIAAALKRSPFLVPMMSGIVDLSIKRGKHIEALGMIYTFGIEDRFSASSLLTSFLRMSKESFERAKQKAQAPIAFKEANQKFLAALLSVMKCLEAHNLDPEKEVQGWQIKEQMIKLEKDILQLDKQMQGEARSISLMEETALTKRLYNQQMKRPRLSDMEMPPAASSSYSSTYPARSFPSHRDDEISALVSSYLEPSPGFPHRSSLRSSPEYLAPPSGLGRSVPAYEHLPPTSYLPLPRRHSPVHGQRLPGEYSPPIHGQEQISYGRLQRVYRHSPSVERYLALPNHRSPRNS</sequence>
<dbReference type="AlphaFoldDB" id="A0A0D3EA00"/>
<evidence type="ECO:0000313" key="7">
    <source>
        <dbReference type="EnsemblPlants" id="Bo9g098970.1"/>
    </source>
</evidence>